<evidence type="ECO:0000256" key="2">
    <source>
        <dbReference type="ARBA" id="ARBA00023015"/>
    </source>
</evidence>
<dbReference type="PANTHER" id="PTHR30055">
    <property type="entry name" value="HTH-TYPE TRANSCRIPTIONAL REGULATOR RUTR"/>
    <property type="match status" value="1"/>
</dbReference>
<gene>
    <name evidence="7" type="ORF">GCM10023226_18710</name>
</gene>
<evidence type="ECO:0000256" key="1">
    <source>
        <dbReference type="ARBA" id="ARBA00022491"/>
    </source>
</evidence>
<evidence type="ECO:0000256" key="5">
    <source>
        <dbReference type="PROSITE-ProRule" id="PRU00335"/>
    </source>
</evidence>
<dbReference type="EMBL" id="BAABIM010000002">
    <property type="protein sequence ID" value="GAA4681808.1"/>
    <property type="molecule type" value="Genomic_DNA"/>
</dbReference>
<evidence type="ECO:0000256" key="4">
    <source>
        <dbReference type="ARBA" id="ARBA00023163"/>
    </source>
</evidence>
<dbReference type="Proteomes" id="UP001500621">
    <property type="component" value="Unassembled WGS sequence"/>
</dbReference>
<keyword evidence="8" id="KW-1185">Reference proteome</keyword>
<dbReference type="Pfam" id="PF13977">
    <property type="entry name" value="TetR_C_6"/>
    <property type="match status" value="1"/>
</dbReference>
<dbReference type="Gene3D" id="1.10.357.10">
    <property type="entry name" value="Tetracycline Repressor, domain 2"/>
    <property type="match status" value="1"/>
</dbReference>
<dbReference type="RefSeq" id="WP_345265059.1">
    <property type="nucleotide sequence ID" value="NZ_BAABIM010000002.1"/>
</dbReference>
<dbReference type="SUPFAM" id="SSF48498">
    <property type="entry name" value="Tetracyclin repressor-like, C-terminal domain"/>
    <property type="match status" value="1"/>
</dbReference>
<evidence type="ECO:0000256" key="3">
    <source>
        <dbReference type="ARBA" id="ARBA00023125"/>
    </source>
</evidence>
<keyword evidence="4" id="KW-0804">Transcription</keyword>
<dbReference type="InterPro" id="IPR050109">
    <property type="entry name" value="HTH-type_TetR-like_transc_reg"/>
</dbReference>
<dbReference type="PROSITE" id="PS50977">
    <property type="entry name" value="HTH_TETR_2"/>
    <property type="match status" value="1"/>
</dbReference>
<organism evidence="7 8">
    <name type="scientific">Nocardioides nanhaiensis</name>
    <dbReference type="NCBI Taxonomy" id="1476871"/>
    <lineage>
        <taxon>Bacteria</taxon>
        <taxon>Bacillati</taxon>
        <taxon>Actinomycetota</taxon>
        <taxon>Actinomycetes</taxon>
        <taxon>Propionibacteriales</taxon>
        <taxon>Nocardioidaceae</taxon>
        <taxon>Nocardioides</taxon>
    </lineage>
</organism>
<evidence type="ECO:0000259" key="6">
    <source>
        <dbReference type="PROSITE" id="PS50977"/>
    </source>
</evidence>
<reference evidence="8" key="1">
    <citation type="journal article" date="2019" name="Int. J. Syst. Evol. Microbiol.">
        <title>The Global Catalogue of Microorganisms (GCM) 10K type strain sequencing project: providing services to taxonomists for standard genome sequencing and annotation.</title>
        <authorList>
            <consortium name="The Broad Institute Genomics Platform"/>
            <consortium name="The Broad Institute Genome Sequencing Center for Infectious Disease"/>
            <person name="Wu L."/>
            <person name="Ma J."/>
        </authorList>
    </citation>
    <scope>NUCLEOTIDE SEQUENCE [LARGE SCALE GENOMIC DNA]</scope>
    <source>
        <strain evidence="8">JCM 18127</strain>
    </source>
</reference>
<comment type="caution">
    <text evidence="7">The sequence shown here is derived from an EMBL/GenBank/DDBJ whole genome shotgun (WGS) entry which is preliminary data.</text>
</comment>
<keyword evidence="3 5" id="KW-0238">DNA-binding</keyword>
<dbReference type="SUPFAM" id="SSF46689">
    <property type="entry name" value="Homeodomain-like"/>
    <property type="match status" value="1"/>
</dbReference>
<name>A0ABP8W7T7_9ACTN</name>
<proteinExistence type="predicted"/>
<dbReference type="InterPro" id="IPR009057">
    <property type="entry name" value="Homeodomain-like_sf"/>
</dbReference>
<dbReference type="InterPro" id="IPR036271">
    <property type="entry name" value="Tet_transcr_reg_TetR-rel_C_sf"/>
</dbReference>
<dbReference type="Pfam" id="PF00440">
    <property type="entry name" value="TetR_N"/>
    <property type="match status" value="1"/>
</dbReference>
<keyword evidence="1" id="KW-0678">Repressor</keyword>
<feature type="domain" description="HTH tetR-type" evidence="6">
    <location>
        <begin position="8"/>
        <end position="68"/>
    </location>
</feature>
<accession>A0ABP8W7T7</accession>
<dbReference type="InterPro" id="IPR039538">
    <property type="entry name" value="BetI_C"/>
</dbReference>
<evidence type="ECO:0000313" key="7">
    <source>
        <dbReference type="EMBL" id="GAA4681808.1"/>
    </source>
</evidence>
<evidence type="ECO:0000313" key="8">
    <source>
        <dbReference type="Proteomes" id="UP001500621"/>
    </source>
</evidence>
<dbReference type="InterPro" id="IPR001647">
    <property type="entry name" value="HTH_TetR"/>
</dbReference>
<dbReference type="PANTHER" id="PTHR30055:SF226">
    <property type="entry name" value="HTH-TYPE TRANSCRIPTIONAL REGULATOR PKSA"/>
    <property type="match status" value="1"/>
</dbReference>
<keyword evidence="2" id="KW-0805">Transcription regulation</keyword>
<sequence length="224" mass="24527">MPKVVDHAARRAEIADAVGRVVLAEGTAAATVRRVAAEAGWSPGAVRHYFPDQAALLRLVIARAYEQVPARVETHLRAWFEDATVRTDPRGAAQRLMEEVLPLDEQRLLEMHVWLATMDASRLDPALDQARGDAHTGMRQLARIATSWVRGRELDPDLGRLLTHPLDDPDDEQASATLHALVDGLAVESFLYPGPVDQVRTRETLRAHLAMVGLSRTAGSGRSG</sequence>
<feature type="DNA-binding region" description="H-T-H motif" evidence="5">
    <location>
        <begin position="31"/>
        <end position="50"/>
    </location>
</feature>
<protein>
    <submittedName>
        <fullName evidence="7">TetR/AcrR family transcriptional regulator</fullName>
    </submittedName>
</protein>